<evidence type="ECO:0000313" key="2">
    <source>
        <dbReference type="Proteomes" id="UP000664904"/>
    </source>
</evidence>
<dbReference type="RefSeq" id="WP_208843944.1">
    <property type="nucleotide sequence ID" value="NZ_CP072133.1"/>
</dbReference>
<protein>
    <submittedName>
        <fullName evidence="1">Uncharacterized protein</fullName>
    </submittedName>
</protein>
<dbReference type="AlphaFoldDB" id="A0A975DIT0"/>
<dbReference type="EMBL" id="CP072133">
    <property type="protein sequence ID" value="QTH72319.1"/>
    <property type="molecule type" value="Genomic_DNA"/>
</dbReference>
<accession>A0A975DIT0</accession>
<gene>
    <name evidence="1" type="ORF">J5O05_05500</name>
</gene>
<organism evidence="1 2">
    <name type="scientific">Pseudoalteromonas xiamenensis</name>
    <dbReference type="NCBI Taxonomy" id="882626"/>
    <lineage>
        <taxon>Bacteria</taxon>
        <taxon>Pseudomonadati</taxon>
        <taxon>Pseudomonadota</taxon>
        <taxon>Gammaproteobacteria</taxon>
        <taxon>Alteromonadales</taxon>
        <taxon>Pseudoalteromonadaceae</taxon>
        <taxon>Pseudoalteromonas</taxon>
    </lineage>
</organism>
<keyword evidence="2" id="KW-1185">Reference proteome</keyword>
<dbReference type="Proteomes" id="UP000664904">
    <property type="component" value="Chromosome"/>
</dbReference>
<reference evidence="1" key="1">
    <citation type="submission" date="2021-03" db="EMBL/GenBank/DDBJ databases">
        <title>Complete Genome of Pseudoalteromonas xiamenensis STKMTI.2, a new potential marine bacterium producing anti-Vibrio compounds.</title>
        <authorList>
            <person name="Handayani D.P."/>
            <person name="Isnansetyo A."/>
            <person name="Istiqomah I."/>
            <person name="Jumina J."/>
        </authorList>
    </citation>
    <scope>NUCLEOTIDE SEQUENCE</scope>
    <source>
        <strain evidence="1">STKMTI.2</strain>
    </source>
</reference>
<dbReference type="KEGG" id="pxi:J5O05_05500"/>
<sequence length="247" mass="28280">MKASQVKRQVFFSLEVLTATQSETQTLVFSHIAFLHARFGKFNSSTSAIAKHLRYSVNAVKNALSELLDSREGKTPLLIEEQSQGYNLCLKINLQHPLGYRLLQSYTQMLNKQQSPHTLPLYSVRLDLVDPKSRYDSRHQHKMLMLYGLINSKIKANKIATRNKQKSYRQSISQLSKKLGWVYMTVKSLLDTMLSMGLLTVEKDYSVHVMRVVFSTIAKLQSASQGRQSVLSNDIPIERYRDRPVVT</sequence>
<name>A0A975DIT0_9GAMM</name>
<proteinExistence type="predicted"/>
<evidence type="ECO:0000313" key="1">
    <source>
        <dbReference type="EMBL" id="QTH72319.1"/>
    </source>
</evidence>